<organism evidence="1 2">
    <name type="scientific">Rosistilla carotiformis</name>
    <dbReference type="NCBI Taxonomy" id="2528017"/>
    <lineage>
        <taxon>Bacteria</taxon>
        <taxon>Pseudomonadati</taxon>
        <taxon>Planctomycetota</taxon>
        <taxon>Planctomycetia</taxon>
        <taxon>Pirellulales</taxon>
        <taxon>Pirellulaceae</taxon>
        <taxon>Rosistilla</taxon>
    </lineage>
</organism>
<evidence type="ECO:0000313" key="1">
    <source>
        <dbReference type="EMBL" id="QDV71589.1"/>
    </source>
</evidence>
<evidence type="ECO:0000313" key="2">
    <source>
        <dbReference type="Proteomes" id="UP000315082"/>
    </source>
</evidence>
<sequence length="38" mass="3968">MCMEKPKSKVQLENTISPRAEGSTICIAQASGLGTTGE</sequence>
<dbReference type="AlphaFoldDB" id="A0A518K1C4"/>
<name>A0A518K1C4_9BACT</name>
<dbReference type="EMBL" id="CP036348">
    <property type="protein sequence ID" value="QDV71589.1"/>
    <property type="molecule type" value="Genomic_DNA"/>
</dbReference>
<reference evidence="1 2" key="1">
    <citation type="submission" date="2019-02" db="EMBL/GenBank/DDBJ databases">
        <title>Deep-cultivation of Planctomycetes and their phenomic and genomic characterization uncovers novel biology.</title>
        <authorList>
            <person name="Wiegand S."/>
            <person name="Jogler M."/>
            <person name="Boedeker C."/>
            <person name="Pinto D."/>
            <person name="Vollmers J."/>
            <person name="Rivas-Marin E."/>
            <person name="Kohn T."/>
            <person name="Peeters S.H."/>
            <person name="Heuer A."/>
            <person name="Rast P."/>
            <person name="Oberbeckmann S."/>
            <person name="Bunk B."/>
            <person name="Jeske O."/>
            <person name="Meyerdierks A."/>
            <person name="Storesund J.E."/>
            <person name="Kallscheuer N."/>
            <person name="Luecker S."/>
            <person name="Lage O.M."/>
            <person name="Pohl T."/>
            <person name="Merkel B.J."/>
            <person name="Hornburger P."/>
            <person name="Mueller R.-W."/>
            <person name="Bruemmer F."/>
            <person name="Labrenz M."/>
            <person name="Spormann A.M."/>
            <person name="Op den Camp H."/>
            <person name="Overmann J."/>
            <person name="Amann R."/>
            <person name="Jetten M.S.M."/>
            <person name="Mascher T."/>
            <person name="Medema M.H."/>
            <person name="Devos D.P."/>
            <person name="Kaster A.-K."/>
            <person name="Ovreas L."/>
            <person name="Rohde M."/>
            <person name="Galperin M.Y."/>
            <person name="Jogler C."/>
        </authorList>
    </citation>
    <scope>NUCLEOTIDE SEQUENCE [LARGE SCALE GENOMIC DNA]</scope>
    <source>
        <strain evidence="1 2">Poly24</strain>
    </source>
</reference>
<keyword evidence="2" id="KW-1185">Reference proteome</keyword>
<accession>A0A518K1C4</accession>
<proteinExistence type="predicted"/>
<protein>
    <submittedName>
        <fullName evidence="1">Uncharacterized protein</fullName>
    </submittedName>
</protein>
<dbReference type="KEGG" id="rcf:Poly24_53280"/>
<gene>
    <name evidence="1" type="ORF">Poly24_53280</name>
</gene>
<dbReference type="Proteomes" id="UP000315082">
    <property type="component" value="Chromosome"/>
</dbReference>